<proteinExistence type="predicted"/>
<protein>
    <submittedName>
        <fullName evidence="1">Uncharacterized protein</fullName>
    </submittedName>
</protein>
<name>A0A951Q7P9_9NOST</name>
<accession>A0A951Q7P9</accession>
<reference evidence="1" key="2">
    <citation type="journal article" date="2022" name="Microbiol. Resour. Announc.">
        <title>Metagenome Sequencing to Explore Phylogenomics of Terrestrial Cyanobacteria.</title>
        <authorList>
            <person name="Ward R.D."/>
            <person name="Stajich J.E."/>
            <person name="Johansen J.R."/>
            <person name="Huntemann M."/>
            <person name="Clum A."/>
            <person name="Foster B."/>
            <person name="Foster B."/>
            <person name="Roux S."/>
            <person name="Palaniappan K."/>
            <person name="Varghese N."/>
            <person name="Mukherjee S."/>
            <person name="Reddy T.B.K."/>
            <person name="Daum C."/>
            <person name="Copeland A."/>
            <person name="Chen I.A."/>
            <person name="Ivanova N.N."/>
            <person name="Kyrpides N.C."/>
            <person name="Shapiro N."/>
            <person name="Eloe-Fadrosh E.A."/>
            <person name="Pietrasiak N."/>
        </authorList>
    </citation>
    <scope>NUCLEOTIDE SEQUENCE</scope>
    <source>
        <strain evidence="1">JT2-VF2</strain>
    </source>
</reference>
<sequence length="75" mass="8652">MLRENSDLEALTRSRFEVYEGTNSSAHITRLRESENLEEAARAVLKCLGELKRPYLSEFEEKLLSFIEQECKAGD</sequence>
<evidence type="ECO:0000313" key="1">
    <source>
        <dbReference type="EMBL" id="MBW4566172.1"/>
    </source>
</evidence>
<reference evidence="1" key="1">
    <citation type="submission" date="2021-05" db="EMBL/GenBank/DDBJ databases">
        <authorList>
            <person name="Pietrasiak N."/>
            <person name="Ward R."/>
            <person name="Stajich J.E."/>
            <person name="Kurbessoian T."/>
        </authorList>
    </citation>
    <scope>NUCLEOTIDE SEQUENCE</scope>
    <source>
        <strain evidence="1">JT2-VF2</strain>
    </source>
</reference>
<evidence type="ECO:0000313" key="2">
    <source>
        <dbReference type="Proteomes" id="UP000715781"/>
    </source>
</evidence>
<dbReference type="EMBL" id="JAHHHN010000063">
    <property type="protein sequence ID" value="MBW4566172.1"/>
    <property type="molecule type" value="Genomic_DNA"/>
</dbReference>
<dbReference type="Proteomes" id="UP000715781">
    <property type="component" value="Unassembled WGS sequence"/>
</dbReference>
<dbReference type="AlphaFoldDB" id="A0A951Q7P9"/>
<organism evidence="1 2">
    <name type="scientific">Mojavia pulchra JT2-VF2</name>
    <dbReference type="NCBI Taxonomy" id="287848"/>
    <lineage>
        <taxon>Bacteria</taxon>
        <taxon>Bacillati</taxon>
        <taxon>Cyanobacteriota</taxon>
        <taxon>Cyanophyceae</taxon>
        <taxon>Nostocales</taxon>
        <taxon>Nostocaceae</taxon>
    </lineage>
</organism>
<comment type="caution">
    <text evidence="1">The sequence shown here is derived from an EMBL/GenBank/DDBJ whole genome shotgun (WGS) entry which is preliminary data.</text>
</comment>
<gene>
    <name evidence="1" type="ORF">KME32_34885</name>
</gene>